<evidence type="ECO:0000256" key="10">
    <source>
        <dbReference type="ARBA" id="ARBA00023316"/>
    </source>
</evidence>
<dbReference type="PANTHER" id="PTHR30417">
    <property type="entry name" value="N-ACETYLMURAMOYL-L-ALANINE AMIDASE AMID"/>
    <property type="match status" value="1"/>
</dbReference>
<keyword evidence="7" id="KW-0479">Metal-binding</keyword>
<dbReference type="Proteomes" id="UP001465153">
    <property type="component" value="Unassembled WGS sequence"/>
</dbReference>
<organism evidence="14 15">
    <name type="scientific">Sessilibacter corallicola</name>
    <dbReference type="NCBI Taxonomy" id="2904075"/>
    <lineage>
        <taxon>Bacteria</taxon>
        <taxon>Pseudomonadati</taxon>
        <taxon>Pseudomonadota</taxon>
        <taxon>Gammaproteobacteria</taxon>
        <taxon>Cellvibrionales</taxon>
        <taxon>Cellvibrionaceae</taxon>
        <taxon>Sessilibacter</taxon>
    </lineage>
</organism>
<dbReference type="SUPFAM" id="SSF55846">
    <property type="entry name" value="N-acetylmuramoyl-L-alanine amidase-like"/>
    <property type="match status" value="1"/>
</dbReference>
<dbReference type="EMBL" id="BAABWN010000003">
    <property type="protein sequence ID" value="GAA6167173.1"/>
    <property type="molecule type" value="Genomic_DNA"/>
</dbReference>
<dbReference type="CDD" id="cd06583">
    <property type="entry name" value="PGRP"/>
    <property type="match status" value="1"/>
</dbReference>
<keyword evidence="15" id="KW-1185">Reference proteome</keyword>
<dbReference type="InterPro" id="IPR036505">
    <property type="entry name" value="Amidase/PGRP_sf"/>
</dbReference>
<reference evidence="14 15" key="1">
    <citation type="submission" date="2024-04" db="EMBL/GenBank/DDBJ databases">
        <title>Draft genome sequence of Sessilibacter corallicola NBRC 116591.</title>
        <authorList>
            <person name="Miyakawa T."/>
            <person name="Kusuya Y."/>
            <person name="Miura T."/>
        </authorList>
    </citation>
    <scope>NUCLEOTIDE SEQUENCE [LARGE SCALE GENOMIC DNA]</scope>
    <source>
        <strain evidence="14 15">KU-00831-HH</strain>
    </source>
</reference>
<dbReference type="EC" id="3.5.1.28" evidence="5"/>
<dbReference type="RefSeq" id="WP_353301888.1">
    <property type="nucleotide sequence ID" value="NZ_BAABWN010000003.1"/>
</dbReference>
<evidence type="ECO:0000313" key="14">
    <source>
        <dbReference type="EMBL" id="GAA6167173.1"/>
    </source>
</evidence>
<evidence type="ECO:0000256" key="8">
    <source>
        <dbReference type="ARBA" id="ARBA00022801"/>
    </source>
</evidence>
<dbReference type="InterPro" id="IPR051206">
    <property type="entry name" value="NAMLAA_amidase_2"/>
</dbReference>
<evidence type="ECO:0000256" key="3">
    <source>
        <dbReference type="ARBA" id="ARBA00004496"/>
    </source>
</evidence>
<comment type="subcellular location">
    <subcellularLocation>
        <location evidence="3">Cytoplasm</location>
    </subcellularLocation>
</comment>
<evidence type="ECO:0000256" key="4">
    <source>
        <dbReference type="ARBA" id="ARBA00007553"/>
    </source>
</evidence>
<dbReference type="PANTHER" id="PTHR30417:SF4">
    <property type="entry name" value="1,6-ANHYDRO-N-ACETYLMURAMYL-L-ALANINE AMIDASE AMPD"/>
    <property type="match status" value="1"/>
</dbReference>
<gene>
    <name evidence="14" type="primary">ampD</name>
    <name evidence="14" type="ORF">NBRC116591_09830</name>
</gene>
<name>A0ABQ0A696_9GAMM</name>
<evidence type="ECO:0000256" key="12">
    <source>
        <dbReference type="ARBA" id="ARBA00042615"/>
    </source>
</evidence>
<evidence type="ECO:0000256" key="2">
    <source>
        <dbReference type="ARBA" id="ARBA00001947"/>
    </source>
</evidence>
<evidence type="ECO:0000256" key="7">
    <source>
        <dbReference type="ARBA" id="ARBA00022723"/>
    </source>
</evidence>
<evidence type="ECO:0000256" key="1">
    <source>
        <dbReference type="ARBA" id="ARBA00001561"/>
    </source>
</evidence>
<comment type="catalytic activity">
    <reaction evidence="1">
        <text>Hydrolyzes the link between N-acetylmuramoyl residues and L-amino acid residues in certain cell-wall glycopeptides.</text>
        <dbReference type="EC" id="3.5.1.28"/>
    </reaction>
</comment>
<evidence type="ECO:0000256" key="11">
    <source>
        <dbReference type="ARBA" id="ARBA00039257"/>
    </source>
</evidence>
<comment type="caution">
    <text evidence="14">The sequence shown here is derived from an EMBL/GenBank/DDBJ whole genome shotgun (WGS) entry which is preliminary data.</text>
</comment>
<dbReference type="NCBIfam" id="NF008758">
    <property type="entry name" value="PRK11789.1"/>
    <property type="match status" value="1"/>
</dbReference>
<keyword evidence="6" id="KW-0963">Cytoplasm</keyword>
<sequence>MIDHGGWLMELGRFAVVHRHSSNFNFRPQHCDIDLLVIHNISLPKGVFGAGNIEKLFSNVLDPRQHESFSSLKSLKVSSHLLIDRNGDCTQFVSFNERAWHAGISEFAGIENCNDFSIGIELEGTDEIPYTDDQYESLIEVSNLLLALYPKITKERITGHEHIAPGRKTDPGDVFDWNRYKSRLTTLS</sequence>
<keyword evidence="9" id="KW-0862">Zinc</keyword>
<comment type="cofactor">
    <cofactor evidence="2">
        <name>Zn(2+)</name>
        <dbReference type="ChEBI" id="CHEBI:29105"/>
    </cofactor>
</comment>
<dbReference type="Pfam" id="PF01510">
    <property type="entry name" value="Amidase_2"/>
    <property type="match status" value="1"/>
</dbReference>
<evidence type="ECO:0000256" key="9">
    <source>
        <dbReference type="ARBA" id="ARBA00022833"/>
    </source>
</evidence>
<evidence type="ECO:0000256" key="6">
    <source>
        <dbReference type="ARBA" id="ARBA00022490"/>
    </source>
</evidence>
<dbReference type="Gene3D" id="3.40.80.10">
    <property type="entry name" value="Peptidoglycan recognition protein-like"/>
    <property type="match status" value="1"/>
</dbReference>
<feature type="domain" description="N-acetylmuramoyl-L-alanine amidase" evidence="13">
    <location>
        <begin position="21"/>
        <end position="172"/>
    </location>
</feature>
<proteinExistence type="inferred from homology"/>
<protein>
    <recommendedName>
        <fullName evidence="11">1,6-anhydro-N-acetylmuramyl-L-alanine amidase AmpD</fullName>
        <ecNumber evidence="5">3.5.1.28</ecNumber>
    </recommendedName>
    <alternativeName>
        <fullName evidence="12">N-acetylmuramoyl-L-alanine amidase</fullName>
    </alternativeName>
</protein>
<dbReference type="InterPro" id="IPR002502">
    <property type="entry name" value="Amidase_domain"/>
</dbReference>
<keyword evidence="10" id="KW-0961">Cell wall biogenesis/degradation</keyword>
<evidence type="ECO:0000259" key="13">
    <source>
        <dbReference type="SMART" id="SM00644"/>
    </source>
</evidence>
<dbReference type="SMART" id="SM00644">
    <property type="entry name" value="Ami_2"/>
    <property type="match status" value="1"/>
</dbReference>
<accession>A0ABQ0A696</accession>
<keyword evidence="8" id="KW-0378">Hydrolase</keyword>
<evidence type="ECO:0000256" key="5">
    <source>
        <dbReference type="ARBA" id="ARBA00011901"/>
    </source>
</evidence>
<evidence type="ECO:0000313" key="15">
    <source>
        <dbReference type="Proteomes" id="UP001465153"/>
    </source>
</evidence>
<comment type="similarity">
    <text evidence="4">Belongs to the N-acetylmuramoyl-L-alanine amidase 2 family.</text>
</comment>